<dbReference type="Proteomes" id="UP001172457">
    <property type="component" value="Chromosome 8"/>
</dbReference>
<evidence type="ECO:0000256" key="1">
    <source>
        <dbReference type="SAM" id="Coils"/>
    </source>
</evidence>
<accession>A0AA38VV01</accession>
<keyword evidence="1" id="KW-0175">Coiled coil</keyword>
<feature type="coiled-coil region" evidence="1">
    <location>
        <begin position="122"/>
        <end position="149"/>
    </location>
</feature>
<comment type="caution">
    <text evidence="3">The sequence shown here is derived from an EMBL/GenBank/DDBJ whole genome shotgun (WGS) entry which is preliminary data.</text>
</comment>
<feature type="compositionally biased region" description="Polar residues" evidence="2">
    <location>
        <begin position="378"/>
        <end position="391"/>
    </location>
</feature>
<sequence>MENLCVCKEQLKKEAALKNEALEQTHTINRLLNVKTQELNKSDLERIKLQERNMALAKELASFKLVSDLNLEEEEIVKLASLGTGVHSKESTDVLKKSLVVRNKMYKDLIAKCNTLGREEAHTRKKLEKAKEKKRIQELETANEIKDNEALRALKATKRSASVLSDVDPTSIDTCMPHDFDTDLVHPRNTKRLRVSENVDESNNKDGVSTPAHGISSYILIDDDIPEVLKSREVSSFDPVSEPAKRATIDDSCLWRPLVHETSKQNGVPLNRTDEDVVLVDEIAQDKSAVNVTKDALPVLNSQEGDFCFSGGLLGPDGTRRHLGKWCKKAQNKGLNASSVSTQVSGNLIAIGADGRGGTVKVLRSQSPSSRQDCKEASSLSKNGKFGTKTSSLQSRGCLQIDHFFRKASQ</sequence>
<dbReference type="PANTHER" id="PTHR47344">
    <property type="entry name" value="RING ZINC FINGER PROTEIN-RELATED"/>
    <property type="match status" value="1"/>
</dbReference>
<keyword evidence="4" id="KW-1185">Reference proteome</keyword>
<organism evidence="3 4">
    <name type="scientific">Centaurea solstitialis</name>
    <name type="common">yellow star-thistle</name>
    <dbReference type="NCBI Taxonomy" id="347529"/>
    <lineage>
        <taxon>Eukaryota</taxon>
        <taxon>Viridiplantae</taxon>
        <taxon>Streptophyta</taxon>
        <taxon>Embryophyta</taxon>
        <taxon>Tracheophyta</taxon>
        <taxon>Spermatophyta</taxon>
        <taxon>Magnoliopsida</taxon>
        <taxon>eudicotyledons</taxon>
        <taxon>Gunneridae</taxon>
        <taxon>Pentapetalae</taxon>
        <taxon>asterids</taxon>
        <taxon>campanulids</taxon>
        <taxon>Asterales</taxon>
        <taxon>Asteraceae</taxon>
        <taxon>Carduoideae</taxon>
        <taxon>Cardueae</taxon>
        <taxon>Centaureinae</taxon>
        <taxon>Centaurea</taxon>
    </lineage>
</organism>
<feature type="region of interest" description="Disordered" evidence="2">
    <location>
        <begin position="360"/>
        <end position="391"/>
    </location>
</feature>
<dbReference type="PANTHER" id="PTHR47344:SF1">
    <property type="entry name" value="RING ZINC FINGER PROTEIN-RELATED"/>
    <property type="match status" value="1"/>
</dbReference>
<gene>
    <name evidence="3" type="ORF">OSB04_032050</name>
</gene>
<proteinExistence type="predicted"/>
<dbReference type="EMBL" id="JARYMX010000008">
    <property type="protein sequence ID" value="KAJ9539317.1"/>
    <property type="molecule type" value="Genomic_DNA"/>
</dbReference>
<name>A0AA38VV01_9ASTR</name>
<evidence type="ECO:0000313" key="4">
    <source>
        <dbReference type="Proteomes" id="UP001172457"/>
    </source>
</evidence>
<evidence type="ECO:0000256" key="2">
    <source>
        <dbReference type="SAM" id="MobiDB-lite"/>
    </source>
</evidence>
<protein>
    <submittedName>
        <fullName evidence="3">Uncharacterized protein</fullName>
    </submittedName>
</protein>
<evidence type="ECO:0000313" key="3">
    <source>
        <dbReference type="EMBL" id="KAJ9539317.1"/>
    </source>
</evidence>
<dbReference type="AlphaFoldDB" id="A0AA38VV01"/>
<reference evidence="3" key="1">
    <citation type="submission" date="2023-03" db="EMBL/GenBank/DDBJ databases">
        <title>Chromosome-scale reference genome and RAD-based genetic map of yellow starthistle (Centaurea solstitialis) reveal putative structural variation and QTLs associated with invader traits.</title>
        <authorList>
            <person name="Reatini B."/>
            <person name="Cang F.A."/>
            <person name="Jiang Q."/>
            <person name="Mckibben M.T.W."/>
            <person name="Barker M.S."/>
            <person name="Rieseberg L.H."/>
            <person name="Dlugosch K.M."/>
        </authorList>
    </citation>
    <scope>NUCLEOTIDE SEQUENCE</scope>
    <source>
        <strain evidence="3">CAN-66</strain>
        <tissue evidence="3">Leaf</tissue>
    </source>
</reference>